<evidence type="ECO:0000256" key="7">
    <source>
        <dbReference type="ARBA" id="ARBA00023136"/>
    </source>
</evidence>
<dbReference type="SUPFAM" id="SSF52266">
    <property type="entry name" value="SGNH hydrolase"/>
    <property type="match status" value="1"/>
</dbReference>
<evidence type="ECO:0000256" key="5">
    <source>
        <dbReference type="ARBA" id="ARBA00022692"/>
    </source>
</evidence>
<name>A0ABS5NXE3_9BACI</name>
<feature type="transmembrane region" description="Helical" evidence="10">
    <location>
        <begin position="239"/>
        <end position="257"/>
    </location>
</feature>
<keyword evidence="7 10" id="KW-0472">Membrane</keyword>
<dbReference type="Proteomes" id="UP000681027">
    <property type="component" value="Unassembled WGS sequence"/>
</dbReference>
<evidence type="ECO:0000313" key="12">
    <source>
        <dbReference type="EMBL" id="MBS4192472.1"/>
    </source>
</evidence>
<evidence type="ECO:0000256" key="6">
    <source>
        <dbReference type="ARBA" id="ARBA00022989"/>
    </source>
</evidence>
<dbReference type="CDD" id="cd01840">
    <property type="entry name" value="SGNH_hydrolase_yrhL_like"/>
    <property type="match status" value="1"/>
</dbReference>
<feature type="transmembrane region" description="Helical" evidence="10">
    <location>
        <begin position="39"/>
        <end position="60"/>
    </location>
</feature>
<feature type="transmembrane region" description="Helical" evidence="10">
    <location>
        <begin position="110"/>
        <end position="130"/>
    </location>
</feature>
<feature type="domain" description="Acyltransferase 3" evidence="11">
    <location>
        <begin position="12"/>
        <end position="345"/>
    </location>
</feature>
<feature type="compositionally biased region" description="Low complexity" evidence="9">
    <location>
        <begin position="429"/>
        <end position="438"/>
    </location>
</feature>
<feature type="region of interest" description="Disordered" evidence="9">
    <location>
        <begin position="416"/>
        <end position="484"/>
    </location>
</feature>
<evidence type="ECO:0000256" key="8">
    <source>
        <dbReference type="ARBA" id="ARBA00023315"/>
    </source>
</evidence>
<dbReference type="InterPro" id="IPR036514">
    <property type="entry name" value="SGNH_hydro_sf"/>
</dbReference>
<feature type="transmembrane region" description="Helical" evidence="10">
    <location>
        <begin position="263"/>
        <end position="286"/>
    </location>
</feature>
<reference evidence="12 13" key="1">
    <citation type="submission" date="2021-05" db="EMBL/GenBank/DDBJ databases">
        <title>Novel Bacillus species.</title>
        <authorList>
            <person name="Liu G."/>
        </authorList>
    </citation>
    <scope>NUCLEOTIDE SEQUENCE [LARGE SCALE GENOMIC DNA]</scope>
    <source>
        <strain evidence="12 13">FJAT-49705</strain>
    </source>
</reference>
<evidence type="ECO:0000256" key="1">
    <source>
        <dbReference type="ARBA" id="ARBA00004651"/>
    </source>
</evidence>
<proteinExistence type="inferred from homology"/>
<dbReference type="Gene3D" id="3.40.50.1110">
    <property type="entry name" value="SGNH hydrolase"/>
    <property type="match status" value="1"/>
</dbReference>
<evidence type="ECO:0000256" key="9">
    <source>
        <dbReference type="SAM" id="MobiDB-lite"/>
    </source>
</evidence>
<keyword evidence="8" id="KW-0012">Acyltransferase</keyword>
<evidence type="ECO:0000256" key="3">
    <source>
        <dbReference type="ARBA" id="ARBA00022475"/>
    </source>
</evidence>
<feature type="transmembrane region" description="Helical" evidence="10">
    <location>
        <begin position="211"/>
        <end position="227"/>
    </location>
</feature>
<feature type="transmembrane region" description="Helical" evidence="10">
    <location>
        <begin position="173"/>
        <end position="191"/>
    </location>
</feature>
<keyword evidence="3" id="KW-1003">Cell membrane</keyword>
<organism evidence="12 13">
    <name type="scientific">Cytobacillus citreus</name>
    <dbReference type="NCBI Taxonomy" id="2833586"/>
    <lineage>
        <taxon>Bacteria</taxon>
        <taxon>Bacillati</taxon>
        <taxon>Bacillota</taxon>
        <taxon>Bacilli</taxon>
        <taxon>Bacillales</taxon>
        <taxon>Bacillaceae</taxon>
        <taxon>Cytobacillus</taxon>
    </lineage>
</organism>
<feature type="transmembrane region" description="Helical" evidence="10">
    <location>
        <begin position="385"/>
        <end position="405"/>
    </location>
</feature>
<feature type="compositionally biased region" description="Basic and acidic residues" evidence="9">
    <location>
        <begin position="455"/>
        <end position="477"/>
    </location>
</feature>
<feature type="transmembrane region" description="Helical" evidence="10">
    <location>
        <begin position="307"/>
        <end position="324"/>
    </location>
</feature>
<dbReference type="PANTHER" id="PTHR23028">
    <property type="entry name" value="ACETYLTRANSFERASE"/>
    <property type="match status" value="1"/>
</dbReference>
<sequence length="642" mass="72744">MQQGTTQNRYIPGLDGLRAFAVLSVLAYHFNFSWARGGFLGVDIFFVLSGYLITSILLPAQGNHLTLNLRQFWVGRIRRLLPASLVMIIATFVWVTLFQRELLDTVRGDAISSIFYASNWWFIFHELSYFDSFGSPSPLKNLWSLSIEEQFYLIWPIVLAVGLYVFKKRSRVSIFVLICALCSALLMGILYQPGTDPSRVYYGTDTRSFELLIGCCLALVWPMKRLTSKKLTSKHSNTLNITSMIAFSILILCIFFVDEYQVFLYRGGMLLICINTAILLACVCHPASFLGKLLSWKPLRWIGSRSYGIYLWHYPIIVLGTPVHDIGNPVLWRISLQLVITLIIAELSYRYIEMPIRKHGFRTFFRQHFTINFINWKRFTFVRGISTLLISLILLVFTAGITGVVKGEEKLESMKSYPTQVKINHEEQSSSSKSSNKNSSEKKESIAEEIPPVQEEEKAVPPKNEKNNETSEQEKNDTSVQPDHQSYTGILAIGDSVLIDSASSLQKMYPNITIDAKVGRQVSQAVDLVPSYIDFNHPDKAVIIMLGTNGYFTNNQIDTLLGAFSNAHIYLVNTRVPRSWESKVNTVFSKKAQENDNITLVDWYSAAIGHPEYFAADGVHLQPKGINTLTNLINQAIMNTTR</sequence>
<feature type="transmembrane region" description="Helical" evidence="10">
    <location>
        <begin position="80"/>
        <end position="98"/>
    </location>
</feature>
<dbReference type="PANTHER" id="PTHR23028:SF53">
    <property type="entry name" value="ACYL_TRANSF_3 DOMAIN-CONTAINING PROTEIN"/>
    <property type="match status" value="1"/>
</dbReference>
<evidence type="ECO:0000256" key="10">
    <source>
        <dbReference type="SAM" id="Phobius"/>
    </source>
</evidence>
<comment type="caution">
    <text evidence="12">The sequence shown here is derived from an EMBL/GenBank/DDBJ whole genome shotgun (WGS) entry which is preliminary data.</text>
</comment>
<keyword evidence="4" id="KW-0808">Transferase</keyword>
<accession>A0ABS5NXE3</accession>
<protein>
    <submittedName>
        <fullName evidence="12">Acetyltransferase</fullName>
    </submittedName>
</protein>
<dbReference type="RefSeq" id="WP_213103869.1">
    <property type="nucleotide sequence ID" value="NZ_JAGYPM010000004.1"/>
</dbReference>
<comment type="subcellular location">
    <subcellularLocation>
        <location evidence="1">Cell membrane</location>
        <topology evidence="1">Multi-pass membrane protein</topology>
    </subcellularLocation>
</comment>
<dbReference type="InterPro" id="IPR050879">
    <property type="entry name" value="Acyltransferase_3"/>
</dbReference>
<keyword evidence="13" id="KW-1185">Reference proteome</keyword>
<feature type="transmembrane region" description="Helical" evidence="10">
    <location>
        <begin position="150"/>
        <end position="166"/>
    </location>
</feature>
<feature type="transmembrane region" description="Helical" evidence="10">
    <location>
        <begin position="330"/>
        <end position="352"/>
    </location>
</feature>
<comment type="similarity">
    <text evidence="2">Belongs to the acyltransferase 3 family.</text>
</comment>
<keyword evidence="5 10" id="KW-0812">Transmembrane</keyword>
<evidence type="ECO:0000313" key="13">
    <source>
        <dbReference type="Proteomes" id="UP000681027"/>
    </source>
</evidence>
<evidence type="ECO:0000259" key="11">
    <source>
        <dbReference type="Pfam" id="PF01757"/>
    </source>
</evidence>
<evidence type="ECO:0000256" key="4">
    <source>
        <dbReference type="ARBA" id="ARBA00022679"/>
    </source>
</evidence>
<evidence type="ECO:0000256" key="2">
    <source>
        <dbReference type="ARBA" id="ARBA00007400"/>
    </source>
</evidence>
<dbReference type="Pfam" id="PF01757">
    <property type="entry name" value="Acyl_transf_3"/>
    <property type="match status" value="1"/>
</dbReference>
<gene>
    <name evidence="12" type="ORF">KHA94_20150</name>
</gene>
<dbReference type="InterPro" id="IPR002656">
    <property type="entry name" value="Acyl_transf_3_dom"/>
</dbReference>
<keyword evidence="6 10" id="KW-1133">Transmembrane helix</keyword>
<dbReference type="EMBL" id="JAGYPM010000004">
    <property type="protein sequence ID" value="MBS4192472.1"/>
    <property type="molecule type" value="Genomic_DNA"/>
</dbReference>